<organism evidence="1 2">
    <name type="scientific">Ancylostoma ceylanicum</name>
    <dbReference type="NCBI Taxonomy" id="53326"/>
    <lineage>
        <taxon>Eukaryota</taxon>
        <taxon>Metazoa</taxon>
        <taxon>Ecdysozoa</taxon>
        <taxon>Nematoda</taxon>
        <taxon>Chromadorea</taxon>
        <taxon>Rhabditida</taxon>
        <taxon>Rhabditina</taxon>
        <taxon>Rhabditomorpha</taxon>
        <taxon>Strongyloidea</taxon>
        <taxon>Ancylostomatidae</taxon>
        <taxon>Ancylostomatinae</taxon>
        <taxon>Ancylostoma</taxon>
    </lineage>
</organism>
<keyword evidence="2" id="KW-1185">Reference proteome</keyword>
<gene>
    <name evidence="1" type="primary">Acey_s0029.g1924</name>
    <name evidence="1" type="ORF">Y032_0029g1924</name>
</gene>
<accession>A0A016USG1</accession>
<proteinExistence type="predicted"/>
<comment type="caution">
    <text evidence="1">The sequence shown here is derived from an EMBL/GenBank/DDBJ whole genome shotgun (WGS) entry which is preliminary data.</text>
</comment>
<evidence type="ECO:0000313" key="1">
    <source>
        <dbReference type="EMBL" id="EYC17871.1"/>
    </source>
</evidence>
<dbReference type="AlphaFoldDB" id="A0A016USG1"/>
<dbReference type="Proteomes" id="UP000024635">
    <property type="component" value="Unassembled WGS sequence"/>
</dbReference>
<evidence type="ECO:0000313" key="2">
    <source>
        <dbReference type="Proteomes" id="UP000024635"/>
    </source>
</evidence>
<name>A0A016USG1_9BILA</name>
<dbReference type="EMBL" id="JARK01001365">
    <property type="protein sequence ID" value="EYC17871.1"/>
    <property type="molecule type" value="Genomic_DNA"/>
</dbReference>
<protein>
    <submittedName>
        <fullName evidence="1">Uncharacterized protein</fullName>
    </submittedName>
</protein>
<reference evidence="2" key="1">
    <citation type="journal article" date="2015" name="Nat. Genet.">
        <title>The genome and transcriptome of the zoonotic hookworm Ancylostoma ceylanicum identify infection-specific gene families.</title>
        <authorList>
            <person name="Schwarz E.M."/>
            <person name="Hu Y."/>
            <person name="Antoshechkin I."/>
            <person name="Miller M.M."/>
            <person name="Sternberg P.W."/>
            <person name="Aroian R.V."/>
        </authorList>
    </citation>
    <scope>NUCLEOTIDE SEQUENCE</scope>
    <source>
        <strain evidence="2">HY135</strain>
    </source>
</reference>
<sequence length="119" mass="13449">MFPQTYTAILARSNKAARSCSIGARCEADRLLQLRAPIEHARAALFNRGEDGSVSLREQTVQPIRNYWAVEMDGKSRGGSADLAENTDPSSLLLYLFIVYFTYQCHAYNTSNTNQYEYQ</sequence>